<dbReference type="AlphaFoldDB" id="A0A4Y2UGX3"/>
<dbReference type="EMBL" id="BGPR01036584">
    <property type="protein sequence ID" value="GBO11853.1"/>
    <property type="molecule type" value="Genomic_DNA"/>
</dbReference>
<evidence type="ECO:0000313" key="1">
    <source>
        <dbReference type="EMBL" id="GBO11853.1"/>
    </source>
</evidence>
<dbReference type="Proteomes" id="UP000499080">
    <property type="component" value="Unassembled WGS sequence"/>
</dbReference>
<comment type="caution">
    <text evidence="1">The sequence shown here is derived from an EMBL/GenBank/DDBJ whole genome shotgun (WGS) entry which is preliminary data.</text>
</comment>
<accession>A0A4Y2UGX3</accession>
<reference evidence="1 2" key="1">
    <citation type="journal article" date="2019" name="Sci. Rep.">
        <title>Orb-weaving spider Araneus ventricosus genome elucidates the spidroin gene catalogue.</title>
        <authorList>
            <person name="Kono N."/>
            <person name="Nakamura H."/>
            <person name="Ohtoshi R."/>
            <person name="Moran D.A.P."/>
            <person name="Shinohara A."/>
            <person name="Yoshida Y."/>
            <person name="Fujiwara M."/>
            <person name="Mori M."/>
            <person name="Tomita M."/>
            <person name="Arakawa K."/>
        </authorList>
    </citation>
    <scope>NUCLEOTIDE SEQUENCE [LARGE SCALE GENOMIC DNA]</scope>
</reference>
<organism evidence="1 2">
    <name type="scientific">Araneus ventricosus</name>
    <name type="common">Orbweaver spider</name>
    <name type="synonym">Epeira ventricosa</name>
    <dbReference type="NCBI Taxonomy" id="182803"/>
    <lineage>
        <taxon>Eukaryota</taxon>
        <taxon>Metazoa</taxon>
        <taxon>Ecdysozoa</taxon>
        <taxon>Arthropoda</taxon>
        <taxon>Chelicerata</taxon>
        <taxon>Arachnida</taxon>
        <taxon>Araneae</taxon>
        <taxon>Araneomorphae</taxon>
        <taxon>Entelegynae</taxon>
        <taxon>Araneoidea</taxon>
        <taxon>Araneidae</taxon>
        <taxon>Araneus</taxon>
    </lineage>
</organism>
<keyword evidence="2" id="KW-1185">Reference proteome</keyword>
<evidence type="ECO:0000313" key="2">
    <source>
        <dbReference type="Proteomes" id="UP000499080"/>
    </source>
</evidence>
<name>A0A4Y2UGX3_ARAVE</name>
<protein>
    <submittedName>
        <fullName evidence="1">Uncharacterized protein</fullName>
    </submittedName>
</protein>
<sequence length="129" mass="14720">MDLVNMNHGQMMSMTPQIYPLSKLPHHSSRRTFDLTCNRSTYTVDLQWNLVLNLESSGPEAKTTRPLRPQHSPDINVNTTHYISVVTNAVELSISELCTTGFSKMHYKMSTIVYELPLCHKCLQHGVLF</sequence>
<gene>
    <name evidence="1" type="ORF">AVEN_165989_1</name>
</gene>
<proteinExistence type="predicted"/>